<reference evidence="1" key="1">
    <citation type="submission" date="2021-06" db="EMBL/GenBank/DDBJ databases">
        <title>Collection of gut derived symbiotic bacterial strains cultured from healthy donors.</title>
        <authorList>
            <person name="Lin H."/>
            <person name="Littmann E."/>
            <person name="Pamer E.G."/>
        </authorList>
    </citation>
    <scope>NUCLEOTIDE SEQUENCE</scope>
    <source>
        <strain evidence="1">MSK.21.74</strain>
    </source>
</reference>
<evidence type="ECO:0000313" key="2">
    <source>
        <dbReference type="EMBL" id="MCP9563196.1"/>
    </source>
</evidence>
<comment type="caution">
    <text evidence="2">The sequence shown here is derived from an EMBL/GenBank/DDBJ whole genome shotgun (WGS) entry which is preliminary data.</text>
</comment>
<gene>
    <name evidence="1" type="ORF">KSW82_06995</name>
    <name evidence="2" type="ORF">NNC64_01215</name>
</gene>
<dbReference type="Proteomes" id="UP001196765">
    <property type="component" value="Unassembled WGS sequence"/>
</dbReference>
<dbReference type="EMBL" id="JAHOEI010000019">
    <property type="protein sequence ID" value="MBV3387484.1"/>
    <property type="molecule type" value="Genomic_DNA"/>
</dbReference>
<proteinExistence type="predicted"/>
<dbReference type="Proteomes" id="UP001205531">
    <property type="component" value="Unassembled WGS sequence"/>
</dbReference>
<evidence type="ECO:0000313" key="3">
    <source>
        <dbReference type="Proteomes" id="UP001205531"/>
    </source>
</evidence>
<organism evidence="2 3">
    <name type="scientific">Segatella copri</name>
    <dbReference type="NCBI Taxonomy" id="165179"/>
    <lineage>
        <taxon>Bacteria</taxon>
        <taxon>Pseudomonadati</taxon>
        <taxon>Bacteroidota</taxon>
        <taxon>Bacteroidia</taxon>
        <taxon>Bacteroidales</taxon>
        <taxon>Prevotellaceae</taxon>
        <taxon>Segatella</taxon>
    </lineage>
</organism>
<reference evidence="2" key="2">
    <citation type="submission" date="2022-07" db="EMBL/GenBank/DDBJ databases">
        <title>Prevotella copri.</title>
        <authorList>
            <person name="Yang C."/>
        </authorList>
    </citation>
    <scope>NUCLEOTIDE SEQUENCE</scope>
    <source>
        <strain evidence="2">HF2107</strain>
    </source>
</reference>
<protein>
    <submittedName>
        <fullName evidence="2">Uncharacterized protein</fullName>
    </submittedName>
</protein>
<evidence type="ECO:0000313" key="1">
    <source>
        <dbReference type="EMBL" id="MBV3387484.1"/>
    </source>
</evidence>
<dbReference type="EMBL" id="JANDWZ010000001">
    <property type="protein sequence ID" value="MCP9563196.1"/>
    <property type="molecule type" value="Genomic_DNA"/>
</dbReference>
<dbReference type="AlphaFoldDB" id="A0AAP2TVR3"/>
<accession>A0AAP2TVR3</accession>
<name>A0AAP2TVR3_9BACT</name>
<sequence length="276" mass="32198">MQVKVINKNFENLYLSLIEVNPVLKLQIEDYKRLEQKYGKADFAFQAPIHYETPEELTQELGELSAFYDATARWPAMILYLKCKCINEANSELFVKAVEKVFQVHGIENVEYVVGASDVEQGEKGLTIIMFNPAEFCGNNSVKQLLELIDGLREEHEIRTWLENKQFIRMLFEYYIPRKMYEVNSCLYKEILRENEELKYILGIPKADKSLAEVEKEILETSEKCNSEKVKELVDSLLALNNEEDLKALLLCTMNEILDVLLKVEAKDNIFQDFEW</sequence>
<dbReference type="RefSeq" id="WP_217743786.1">
    <property type="nucleotide sequence ID" value="NZ_JAHOEI010000019.1"/>
</dbReference>